<dbReference type="OrthoDB" id="9814727at2"/>
<sequence length="112" mass="12624">MIIIDGVTESGGKFRPSAWAEMLIEGVGLAHFGADHKIHYLPLIEPANINGNAAIIMDESLEQLRPEAFAEIMRFAAENRLQIRREEGHIADRQNSQKSTHRRARPAQRRPS</sequence>
<dbReference type="eggNOG" id="COG0456">
    <property type="taxonomic scope" value="Bacteria"/>
</dbReference>
<dbReference type="Proteomes" id="UP000095008">
    <property type="component" value="Unassembled WGS sequence"/>
</dbReference>
<dbReference type="Gene3D" id="3.30.70.2340">
    <property type="entry name" value="Uncharacterised protein PF12112 family, DUF3579"/>
    <property type="match status" value="1"/>
</dbReference>
<organism evidence="2 5">
    <name type="scientific">Acidithiobacillus thiooxidans</name>
    <name type="common">Thiobacillus thiooxidans</name>
    <dbReference type="NCBI Taxonomy" id="930"/>
    <lineage>
        <taxon>Bacteria</taxon>
        <taxon>Pseudomonadati</taxon>
        <taxon>Pseudomonadota</taxon>
        <taxon>Acidithiobacillia</taxon>
        <taxon>Acidithiobacillales</taxon>
        <taxon>Acidithiobacillaceae</taxon>
        <taxon>Acidithiobacillus</taxon>
    </lineage>
</organism>
<evidence type="ECO:0000256" key="1">
    <source>
        <dbReference type="SAM" id="MobiDB-lite"/>
    </source>
</evidence>
<dbReference type="STRING" id="930.GCA_002079865_00583"/>
<comment type="caution">
    <text evidence="2">The sequence shown here is derived from an EMBL/GenBank/DDBJ whole genome shotgun (WGS) entry which is preliminary data.</text>
</comment>
<dbReference type="Proteomes" id="UP000094893">
    <property type="component" value="Unassembled WGS sequence"/>
</dbReference>
<feature type="region of interest" description="Disordered" evidence="1">
    <location>
        <begin position="86"/>
        <end position="112"/>
    </location>
</feature>
<evidence type="ECO:0000313" key="4">
    <source>
        <dbReference type="Proteomes" id="UP000094893"/>
    </source>
</evidence>
<evidence type="ECO:0000313" key="3">
    <source>
        <dbReference type="EMBL" id="OCX73151.1"/>
    </source>
</evidence>
<evidence type="ECO:0000313" key="5">
    <source>
        <dbReference type="Proteomes" id="UP000095008"/>
    </source>
</evidence>
<accession>A0A1C2I5L7</accession>
<dbReference type="RefSeq" id="WP_010641580.1">
    <property type="nucleotide sequence ID" value="NZ_DAIAWO010000018.1"/>
</dbReference>
<dbReference type="GeneID" id="60694953"/>
<feature type="compositionally biased region" description="Basic residues" evidence="1">
    <location>
        <begin position="99"/>
        <end position="112"/>
    </location>
</feature>
<dbReference type="EMBL" id="LWRY01000140">
    <property type="protein sequence ID" value="OCX71284.1"/>
    <property type="molecule type" value="Genomic_DNA"/>
</dbReference>
<dbReference type="InterPro" id="IPR021969">
    <property type="entry name" value="DUF3579"/>
</dbReference>
<keyword evidence="5" id="KW-1185">Reference proteome</keyword>
<reference evidence="2 4" key="1">
    <citation type="journal article" date="2016" name="Int. J. Mol. Sci.">
        <title>Comparative genomics of the extreme acidophile Acidithiobacillus thiooxidans reveals intraspecific divergence and niche adaptation.</title>
        <authorList>
            <person name="Zhang X."/>
            <person name="Feng X."/>
            <person name="Tao J."/>
            <person name="Ma L."/>
            <person name="Xiao Y."/>
            <person name="Liang Y."/>
            <person name="Liu X."/>
            <person name="Yin H."/>
        </authorList>
    </citation>
    <scope>NUCLEOTIDE SEQUENCE [LARGE SCALE GENOMIC DNA]</scope>
    <source>
        <strain evidence="3 4">A02</strain>
        <strain evidence="2">DXS-W</strain>
    </source>
</reference>
<gene>
    <name evidence="2" type="ORF">A6M23_12215</name>
    <name evidence="3" type="ORF">A6P07_08935</name>
</gene>
<dbReference type="AlphaFoldDB" id="A0A1C2I5L7"/>
<protein>
    <submittedName>
        <fullName evidence="2">Uncharacterized protein</fullName>
    </submittedName>
</protein>
<dbReference type="EMBL" id="LWSA01000114">
    <property type="protein sequence ID" value="OCX73151.1"/>
    <property type="molecule type" value="Genomic_DNA"/>
</dbReference>
<proteinExistence type="predicted"/>
<evidence type="ECO:0000313" key="2">
    <source>
        <dbReference type="EMBL" id="OCX71284.1"/>
    </source>
</evidence>
<dbReference type="Pfam" id="PF12112">
    <property type="entry name" value="DUF3579"/>
    <property type="match status" value="1"/>
</dbReference>
<name>A0A1C2I5L7_ACITH</name>